<dbReference type="PANTHER" id="PTHR43265:SF1">
    <property type="entry name" value="ESTERASE ESTD"/>
    <property type="match status" value="1"/>
</dbReference>
<proteinExistence type="predicted"/>
<dbReference type="EMBL" id="JBHSBH010000015">
    <property type="protein sequence ID" value="MFC3999157.1"/>
    <property type="molecule type" value="Genomic_DNA"/>
</dbReference>
<protein>
    <submittedName>
        <fullName evidence="3">Alpha/beta hydrolase</fullName>
    </submittedName>
</protein>
<feature type="region of interest" description="Disordered" evidence="1">
    <location>
        <begin position="25"/>
        <end position="96"/>
    </location>
</feature>
<name>A0ABV8FSU0_9ACTN</name>
<dbReference type="SUPFAM" id="SSF53474">
    <property type="entry name" value="alpha/beta-Hydrolases"/>
    <property type="match status" value="1"/>
</dbReference>
<dbReference type="Gene3D" id="3.40.50.1820">
    <property type="entry name" value="alpha/beta hydrolase"/>
    <property type="match status" value="1"/>
</dbReference>
<comment type="caution">
    <text evidence="3">The sequence shown here is derived from an EMBL/GenBank/DDBJ whole genome shotgun (WGS) entry which is preliminary data.</text>
</comment>
<reference evidence="4" key="1">
    <citation type="journal article" date="2019" name="Int. J. Syst. Evol. Microbiol.">
        <title>The Global Catalogue of Microorganisms (GCM) 10K type strain sequencing project: providing services to taxonomists for standard genome sequencing and annotation.</title>
        <authorList>
            <consortium name="The Broad Institute Genomics Platform"/>
            <consortium name="The Broad Institute Genome Sequencing Center for Infectious Disease"/>
            <person name="Wu L."/>
            <person name="Ma J."/>
        </authorList>
    </citation>
    <scope>NUCLEOTIDE SEQUENCE [LARGE SCALE GENOMIC DNA]</scope>
    <source>
        <strain evidence="4">TBRC 1826</strain>
    </source>
</reference>
<evidence type="ECO:0000256" key="1">
    <source>
        <dbReference type="SAM" id="MobiDB-lite"/>
    </source>
</evidence>
<dbReference type="InterPro" id="IPR053145">
    <property type="entry name" value="AB_hydrolase_Est10"/>
</dbReference>
<dbReference type="PANTHER" id="PTHR43265">
    <property type="entry name" value="ESTERASE ESTD"/>
    <property type="match status" value="1"/>
</dbReference>
<gene>
    <name evidence="3" type="ORF">ACFOVU_24780</name>
</gene>
<dbReference type="GO" id="GO:0016787">
    <property type="term" value="F:hydrolase activity"/>
    <property type="evidence" value="ECO:0007669"/>
    <property type="project" value="UniProtKB-KW"/>
</dbReference>
<feature type="chain" id="PRO_5045849001" evidence="2">
    <location>
        <begin position="21"/>
        <end position="358"/>
    </location>
</feature>
<dbReference type="RefSeq" id="WP_378537425.1">
    <property type="nucleotide sequence ID" value="NZ_JBHSBH010000015.1"/>
</dbReference>
<dbReference type="InterPro" id="IPR029058">
    <property type="entry name" value="AB_hydrolase_fold"/>
</dbReference>
<evidence type="ECO:0000313" key="3">
    <source>
        <dbReference type="EMBL" id="MFC3999157.1"/>
    </source>
</evidence>
<accession>A0ABV8FSU0</accession>
<sequence>MPFAPAAVRAAALSAAVVLAASACSGQRQEPAGPPERPGVTPAERDVSFDSGPDTVHGTFALPPGAQGRVPGALIISGSGPTDRDGDNPARPDAGTNENFARLLADAGVASLRYDKLGSGETGMGARDEDDPVGYDVFEAEMADAYAHLAAQPEVDPGRLLVLGHSEGALFALRAPGAVRDHPPVALVLAAPPGGRYLDTVDRQLTDQIRLQEGAGALEAADATRVLSNARSAIALIRAGERPDQDPVPELGGLFDPSVAPFLHRIDAMDPVDLAGDLPRGVETLVLWGTADSQIARDDVDRLMTGLPGAERADIEGADHVFRAYDDAPGAEVLDSQRAFSPEVGPALSAFLDSAVRP</sequence>
<organism evidence="3 4">
    <name type="scientific">Nocardiopsis sediminis</name>
    <dbReference type="NCBI Taxonomy" id="1778267"/>
    <lineage>
        <taxon>Bacteria</taxon>
        <taxon>Bacillati</taxon>
        <taxon>Actinomycetota</taxon>
        <taxon>Actinomycetes</taxon>
        <taxon>Streptosporangiales</taxon>
        <taxon>Nocardiopsidaceae</taxon>
        <taxon>Nocardiopsis</taxon>
    </lineage>
</organism>
<evidence type="ECO:0000256" key="2">
    <source>
        <dbReference type="SAM" id="SignalP"/>
    </source>
</evidence>
<dbReference type="Proteomes" id="UP001595847">
    <property type="component" value="Unassembled WGS sequence"/>
</dbReference>
<keyword evidence="4" id="KW-1185">Reference proteome</keyword>
<feature type="signal peptide" evidence="2">
    <location>
        <begin position="1"/>
        <end position="20"/>
    </location>
</feature>
<keyword evidence="3" id="KW-0378">Hydrolase</keyword>
<evidence type="ECO:0000313" key="4">
    <source>
        <dbReference type="Proteomes" id="UP001595847"/>
    </source>
</evidence>
<keyword evidence="2" id="KW-0732">Signal</keyword>